<evidence type="ECO:0000313" key="1">
    <source>
        <dbReference type="EMBL" id="KAK1860593.1"/>
    </source>
</evidence>
<reference evidence="1" key="1">
    <citation type="submission" date="2019-11" db="EMBL/GenBank/DDBJ databases">
        <title>Nori genome reveals adaptations in red seaweeds to the harsh intertidal environment.</title>
        <authorList>
            <person name="Wang D."/>
            <person name="Mao Y."/>
        </authorList>
    </citation>
    <scope>NUCLEOTIDE SEQUENCE</scope>
    <source>
        <tissue evidence="1">Gametophyte</tissue>
    </source>
</reference>
<proteinExistence type="predicted"/>
<comment type="caution">
    <text evidence="1">The sequence shown here is derived from an EMBL/GenBank/DDBJ whole genome shotgun (WGS) entry which is preliminary data.</text>
</comment>
<accession>A0ACC3BSL7</accession>
<gene>
    <name evidence="1" type="ORF">I4F81_003181</name>
</gene>
<organism evidence="1 2">
    <name type="scientific">Pyropia yezoensis</name>
    <name type="common">Susabi-nori</name>
    <name type="synonym">Porphyra yezoensis</name>
    <dbReference type="NCBI Taxonomy" id="2788"/>
    <lineage>
        <taxon>Eukaryota</taxon>
        <taxon>Rhodophyta</taxon>
        <taxon>Bangiophyceae</taxon>
        <taxon>Bangiales</taxon>
        <taxon>Bangiaceae</taxon>
        <taxon>Pyropia</taxon>
    </lineage>
</organism>
<dbReference type="Proteomes" id="UP000798662">
    <property type="component" value="Chromosome 1"/>
</dbReference>
<name>A0ACC3BSL7_PYRYE</name>
<evidence type="ECO:0000313" key="2">
    <source>
        <dbReference type="Proteomes" id="UP000798662"/>
    </source>
</evidence>
<dbReference type="EMBL" id="CM020618">
    <property type="protein sequence ID" value="KAK1860593.1"/>
    <property type="molecule type" value="Genomic_DNA"/>
</dbReference>
<protein>
    <submittedName>
        <fullName evidence="1">Uncharacterized protein</fullName>
    </submittedName>
</protein>
<sequence length="293" mass="31099">MAGALHGAASPAVRPTEAPPLPRGSPFLVAPDAPAAAALGYEHEELYTWDGLPPVHVGDTLRGGAYRVVAKLGSGSFSTVWAADHVASGSRVAIKLWRAADWTTEMAAEEHMYLQELAGVDPDAAFPVMRLLDSFVHVSAHGRHAAAVLELMGVSVRVALHAYLHRPGATRRRGAPVRVITTIVAAFWSPGGVPHAPGRVAIIDWGNTERLNEDYILPFSYQLQTESYRSPETIAGAGASPGTDLWSVGCMRRRLGHWEGRGGWVAVQLRTLLNVGWGGKVAGAATASAVTGR</sequence>
<keyword evidence="2" id="KW-1185">Reference proteome</keyword>